<keyword evidence="2" id="KW-1185">Reference proteome</keyword>
<accession>A0AA38T0G2</accession>
<organism evidence="1 2">
    <name type="scientific">Centaurea solstitialis</name>
    <name type="common">yellow star-thistle</name>
    <dbReference type="NCBI Taxonomy" id="347529"/>
    <lineage>
        <taxon>Eukaryota</taxon>
        <taxon>Viridiplantae</taxon>
        <taxon>Streptophyta</taxon>
        <taxon>Embryophyta</taxon>
        <taxon>Tracheophyta</taxon>
        <taxon>Spermatophyta</taxon>
        <taxon>Magnoliopsida</taxon>
        <taxon>eudicotyledons</taxon>
        <taxon>Gunneridae</taxon>
        <taxon>Pentapetalae</taxon>
        <taxon>asterids</taxon>
        <taxon>campanulids</taxon>
        <taxon>Asterales</taxon>
        <taxon>Asteraceae</taxon>
        <taxon>Carduoideae</taxon>
        <taxon>Cardueae</taxon>
        <taxon>Centaureinae</taxon>
        <taxon>Centaurea</taxon>
    </lineage>
</organism>
<protein>
    <submittedName>
        <fullName evidence="1">Uncharacterized protein</fullName>
    </submittedName>
</protein>
<gene>
    <name evidence="1" type="ORF">OSB04_024913</name>
</gene>
<comment type="caution">
    <text evidence="1">The sequence shown here is derived from an EMBL/GenBank/DDBJ whole genome shotgun (WGS) entry which is preliminary data.</text>
</comment>
<reference evidence="1" key="1">
    <citation type="submission" date="2023-03" db="EMBL/GenBank/DDBJ databases">
        <title>Chromosome-scale reference genome and RAD-based genetic map of yellow starthistle (Centaurea solstitialis) reveal putative structural variation and QTLs associated with invader traits.</title>
        <authorList>
            <person name="Reatini B."/>
            <person name="Cang F.A."/>
            <person name="Jiang Q."/>
            <person name="Mckibben M.T.W."/>
            <person name="Barker M.S."/>
            <person name="Rieseberg L.H."/>
            <person name="Dlugosch K.M."/>
        </authorList>
    </citation>
    <scope>NUCLEOTIDE SEQUENCE</scope>
    <source>
        <strain evidence="1">CAN-66</strain>
        <tissue evidence="1">Leaf</tissue>
    </source>
</reference>
<proteinExistence type="predicted"/>
<dbReference type="AlphaFoldDB" id="A0AA38T0G2"/>
<evidence type="ECO:0000313" key="2">
    <source>
        <dbReference type="Proteomes" id="UP001172457"/>
    </source>
</evidence>
<sequence length="112" mass="13158">MEARCDDYGGDSRGCYAKSTEVDKPKITHPMNEYKDFKVCPRCGKSRWKVDDKTGKLYESVSAKVLWYFPIIARMKCLFQTKTIAKDLIWHEKSRKKTVFYAIQQTLRHEGK</sequence>
<evidence type="ECO:0000313" key="1">
    <source>
        <dbReference type="EMBL" id="KAJ9545206.1"/>
    </source>
</evidence>
<dbReference type="Proteomes" id="UP001172457">
    <property type="component" value="Chromosome 6"/>
</dbReference>
<name>A0AA38T0G2_9ASTR</name>
<dbReference type="PANTHER" id="PTHR10775:SF179">
    <property type="entry name" value="TRANSPOSON, EN_SPM-LIKE, TRANSPOSASE-ASSOCIATED DOMAIN PROTEIN"/>
    <property type="match status" value="1"/>
</dbReference>
<dbReference type="PANTHER" id="PTHR10775">
    <property type="entry name" value="OS08G0208400 PROTEIN"/>
    <property type="match status" value="1"/>
</dbReference>
<dbReference type="EMBL" id="JARYMX010000006">
    <property type="protein sequence ID" value="KAJ9545206.1"/>
    <property type="molecule type" value="Genomic_DNA"/>
</dbReference>